<organism evidence="1 2">
    <name type="scientific">Vermiconidia calcicola</name>
    <dbReference type="NCBI Taxonomy" id="1690605"/>
    <lineage>
        <taxon>Eukaryota</taxon>
        <taxon>Fungi</taxon>
        <taxon>Dikarya</taxon>
        <taxon>Ascomycota</taxon>
        <taxon>Pezizomycotina</taxon>
        <taxon>Dothideomycetes</taxon>
        <taxon>Dothideomycetidae</taxon>
        <taxon>Mycosphaerellales</taxon>
        <taxon>Extremaceae</taxon>
        <taxon>Vermiconidia</taxon>
    </lineage>
</organism>
<dbReference type="Proteomes" id="UP001281147">
    <property type="component" value="Unassembled WGS sequence"/>
</dbReference>
<keyword evidence="2" id="KW-1185">Reference proteome</keyword>
<sequence>MSLYELFFGFKAETIASNPECFHPSNVDPRKRERTTPMQVLSLGMSRTGTASMHVALTQLGYETYHEFRAFANIRDYELWNPANETRFLGKPSSVCPVVDKAILDKTLGDMNAVTDLPAVAFWAELIEAYPEAKIVLVERDIERWYSSFERIFIVNYESMFFQLIGWLDPERTGLLNTWLHNGVARCQFRAGDGQEFRANARGVYKAHYAGIRELLERRGERETRLLEFDMSSGWGPLCRFLGKEVPEGQPFPRTNEDKMIQSKIKVMLIYGLRKKSREVFMILLPAISFAGLAWCIWRLTP</sequence>
<evidence type="ECO:0000313" key="2">
    <source>
        <dbReference type="Proteomes" id="UP001281147"/>
    </source>
</evidence>
<protein>
    <submittedName>
        <fullName evidence="1">Uncharacterized protein</fullName>
    </submittedName>
</protein>
<evidence type="ECO:0000313" key="1">
    <source>
        <dbReference type="EMBL" id="KAK3723008.1"/>
    </source>
</evidence>
<name>A0ACC3NUA3_9PEZI</name>
<gene>
    <name evidence="1" type="ORF">LTR37_002154</name>
</gene>
<comment type="caution">
    <text evidence="1">The sequence shown here is derived from an EMBL/GenBank/DDBJ whole genome shotgun (WGS) entry which is preliminary data.</text>
</comment>
<dbReference type="EMBL" id="JAUTXU010000011">
    <property type="protein sequence ID" value="KAK3723008.1"/>
    <property type="molecule type" value="Genomic_DNA"/>
</dbReference>
<proteinExistence type="predicted"/>
<accession>A0ACC3NUA3</accession>
<reference evidence="1" key="1">
    <citation type="submission" date="2023-07" db="EMBL/GenBank/DDBJ databases">
        <title>Black Yeasts Isolated from many extreme environments.</title>
        <authorList>
            <person name="Coleine C."/>
            <person name="Stajich J.E."/>
            <person name="Selbmann L."/>
        </authorList>
    </citation>
    <scope>NUCLEOTIDE SEQUENCE</scope>
    <source>
        <strain evidence="1">CCFEE 5714</strain>
    </source>
</reference>